<dbReference type="PANTHER" id="PTHR33840:SF2">
    <property type="entry name" value="TLE1 PHOSPHOLIPASE DOMAIN-CONTAINING PROTEIN"/>
    <property type="match status" value="1"/>
</dbReference>
<dbReference type="PANTHER" id="PTHR33840">
    <property type="match status" value="1"/>
</dbReference>
<dbReference type="Proteomes" id="UP000663888">
    <property type="component" value="Unassembled WGS sequence"/>
</dbReference>
<feature type="compositionally biased region" description="Polar residues" evidence="1">
    <location>
        <begin position="13"/>
        <end position="26"/>
    </location>
</feature>
<dbReference type="AlphaFoldDB" id="A0A8H3HFU3"/>
<evidence type="ECO:0000259" key="2">
    <source>
        <dbReference type="Pfam" id="PF09994"/>
    </source>
</evidence>
<feature type="compositionally biased region" description="Polar residues" evidence="1">
    <location>
        <begin position="411"/>
        <end position="425"/>
    </location>
</feature>
<dbReference type="EMBL" id="CAJMWX010001762">
    <property type="protein sequence ID" value="CAE6504692.1"/>
    <property type="molecule type" value="Genomic_DNA"/>
</dbReference>
<dbReference type="SUPFAM" id="SSF53474">
    <property type="entry name" value="alpha/beta-Hydrolases"/>
    <property type="match status" value="1"/>
</dbReference>
<protein>
    <recommendedName>
        <fullName evidence="2">T6SS Phospholipase effector Tle1-like catalytic domain-containing protein</fullName>
    </recommendedName>
</protein>
<feature type="region of interest" description="Disordered" evidence="1">
    <location>
        <begin position="284"/>
        <end position="316"/>
    </location>
</feature>
<feature type="region of interest" description="Disordered" evidence="1">
    <location>
        <begin position="409"/>
        <end position="436"/>
    </location>
</feature>
<organism evidence="3 4">
    <name type="scientific">Rhizoctonia solani</name>
    <dbReference type="NCBI Taxonomy" id="456999"/>
    <lineage>
        <taxon>Eukaryota</taxon>
        <taxon>Fungi</taxon>
        <taxon>Dikarya</taxon>
        <taxon>Basidiomycota</taxon>
        <taxon>Agaricomycotina</taxon>
        <taxon>Agaricomycetes</taxon>
        <taxon>Cantharellales</taxon>
        <taxon>Ceratobasidiaceae</taxon>
        <taxon>Rhizoctonia</taxon>
    </lineage>
</organism>
<evidence type="ECO:0000313" key="3">
    <source>
        <dbReference type="EMBL" id="CAE6504692.1"/>
    </source>
</evidence>
<sequence length="543" mass="60090">MSSDAPVRPDPTALQSGGSPVSTTGFPQVIPPPADLTLPGRSLVLCFDGTGDQYDQDNSNIVRFVQLLKKDDKTKQMVYYQTGIGTGVGPSPGGRIATKISQTLDTMIASGLGDHVRAGYEFLMQNYSEGDRVSLFGFSRGAYTARALAGMLHKVGLLPSYNNEQVPFAYNMFKRDDEEGWKMSNGFKRAFCIDVKIDFVGVFDTVNSVGIIPRELPFAKSNFLVRVFRHAVALDERRAKFKANLWGRSTDAEEKLGEGGKKKVYHREKTKTGVWSYVTGWGSEQAQGDQGKKKQNGKQSQGSNHRGGHDFTAVGDRGHQTDVKEVWFAGAHCDVGGGSVPNDTVNNLARIPLRWMIRECFLNNTGILFHSAELEEIGLSPASLWPTVKIPTPVSDGHKPQATDATLVDSPLQSPDPASSTTHINGTGTGTGTGTVQASLIPPEPIKLASEEDAKDALTPIYDQLSIAKWWWFLELLPMKQKYQRHDRSWRTWFSINFGGPRVIHGQKRFKIYVHRTVQYRMQQLGYKPRAEILAEPSPTWVD</sequence>
<proteinExistence type="predicted"/>
<reference evidence="3" key="1">
    <citation type="submission" date="2021-01" db="EMBL/GenBank/DDBJ databases">
        <authorList>
            <person name="Kaushik A."/>
        </authorList>
    </citation>
    <scope>NUCLEOTIDE SEQUENCE</scope>
    <source>
        <strain evidence="3">AG4-R118</strain>
    </source>
</reference>
<feature type="domain" description="T6SS Phospholipase effector Tle1-like catalytic" evidence="2">
    <location>
        <begin position="41"/>
        <end position="359"/>
    </location>
</feature>
<dbReference type="Pfam" id="PF09994">
    <property type="entry name" value="T6SS_Tle1-like_cat"/>
    <property type="match status" value="1"/>
</dbReference>
<evidence type="ECO:0000256" key="1">
    <source>
        <dbReference type="SAM" id="MobiDB-lite"/>
    </source>
</evidence>
<comment type="caution">
    <text evidence="3">The sequence shown here is derived from an EMBL/GenBank/DDBJ whole genome shotgun (WGS) entry which is preliminary data.</text>
</comment>
<accession>A0A8H3HFU3</accession>
<dbReference type="InterPro" id="IPR018712">
    <property type="entry name" value="Tle1-like_cat"/>
</dbReference>
<evidence type="ECO:0000313" key="4">
    <source>
        <dbReference type="Proteomes" id="UP000663888"/>
    </source>
</evidence>
<name>A0A8H3HFU3_9AGAM</name>
<dbReference type="OrthoDB" id="410058at2759"/>
<gene>
    <name evidence="3" type="ORF">RDB_LOCUS158071</name>
</gene>
<feature type="region of interest" description="Disordered" evidence="1">
    <location>
        <begin position="1"/>
        <end position="33"/>
    </location>
</feature>
<dbReference type="InterPro" id="IPR029058">
    <property type="entry name" value="AB_hydrolase_fold"/>
</dbReference>